<feature type="coiled-coil region" evidence="4">
    <location>
        <begin position="532"/>
        <end position="559"/>
    </location>
</feature>
<evidence type="ECO:0000256" key="4">
    <source>
        <dbReference type="SAM" id="Coils"/>
    </source>
</evidence>
<gene>
    <name evidence="7" type="ORF">ABDJ40_14560</name>
</gene>
<keyword evidence="5" id="KW-0472">Membrane</keyword>
<dbReference type="PROSITE" id="PS50111">
    <property type="entry name" value="CHEMOTAXIS_TRANSDUC_2"/>
    <property type="match status" value="1"/>
</dbReference>
<name>A0ABV0GGA4_9BURK</name>
<keyword evidence="5" id="KW-1133">Transmembrane helix</keyword>
<keyword evidence="5" id="KW-0812">Transmembrane</keyword>
<evidence type="ECO:0000256" key="1">
    <source>
        <dbReference type="ARBA" id="ARBA00022481"/>
    </source>
</evidence>
<proteinExistence type="inferred from homology"/>
<reference evidence="7 8" key="1">
    <citation type="submission" date="2024-05" db="EMBL/GenBank/DDBJ databases">
        <title>Roseateles sp. 2.12 16S ribosomal RNA gene Genome sequencing and assembly.</title>
        <authorList>
            <person name="Woo H."/>
        </authorList>
    </citation>
    <scope>NUCLEOTIDE SEQUENCE [LARGE SCALE GENOMIC DNA]</scope>
    <source>
        <strain evidence="7 8">2.12</strain>
    </source>
</reference>
<comment type="similarity">
    <text evidence="2">Belongs to the methyl-accepting chemotaxis (MCP) protein family.</text>
</comment>
<evidence type="ECO:0000256" key="2">
    <source>
        <dbReference type="ARBA" id="ARBA00029447"/>
    </source>
</evidence>
<accession>A0ABV0GGA4</accession>
<dbReference type="SMART" id="SM00283">
    <property type="entry name" value="MA"/>
    <property type="match status" value="1"/>
</dbReference>
<organism evidence="7 8">
    <name type="scientific">Roseateles flavus</name>
    <dbReference type="NCBI Taxonomy" id="3149041"/>
    <lineage>
        <taxon>Bacteria</taxon>
        <taxon>Pseudomonadati</taxon>
        <taxon>Pseudomonadota</taxon>
        <taxon>Betaproteobacteria</taxon>
        <taxon>Burkholderiales</taxon>
        <taxon>Sphaerotilaceae</taxon>
        <taxon>Roseateles</taxon>
    </lineage>
</organism>
<dbReference type="PANTHER" id="PTHR43531">
    <property type="entry name" value="PROTEIN ICFG"/>
    <property type="match status" value="1"/>
</dbReference>
<evidence type="ECO:0000256" key="3">
    <source>
        <dbReference type="PROSITE-ProRule" id="PRU00284"/>
    </source>
</evidence>
<feature type="transmembrane region" description="Helical" evidence="5">
    <location>
        <begin position="12"/>
        <end position="33"/>
    </location>
</feature>
<dbReference type="PANTHER" id="PTHR43531:SF14">
    <property type="entry name" value="METHYL-ACCEPTING CHEMOTAXIS PROTEIN I-RELATED"/>
    <property type="match status" value="1"/>
</dbReference>
<dbReference type="RefSeq" id="WP_347610878.1">
    <property type="nucleotide sequence ID" value="NZ_JBDPZC010000006.1"/>
</dbReference>
<dbReference type="InterPro" id="IPR004089">
    <property type="entry name" value="MCPsignal_dom"/>
</dbReference>
<keyword evidence="3" id="KW-0807">Transducer</keyword>
<evidence type="ECO:0000259" key="6">
    <source>
        <dbReference type="PROSITE" id="PS50111"/>
    </source>
</evidence>
<dbReference type="SUPFAM" id="SSF58104">
    <property type="entry name" value="Methyl-accepting chemotaxis protein (MCP) signaling domain"/>
    <property type="match status" value="1"/>
</dbReference>
<dbReference type="EMBL" id="JBDPZC010000006">
    <property type="protein sequence ID" value="MEO3713984.1"/>
    <property type="molecule type" value="Genomic_DNA"/>
</dbReference>
<comment type="caution">
    <text evidence="7">The sequence shown here is derived from an EMBL/GenBank/DDBJ whole genome shotgun (WGS) entry which is preliminary data.</text>
</comment>
<dbReference type="InterPro" id="IPR004090">
    <property type="entry name" value="Chemotax_Me-accpt_rcpt"/>
</dbReference>
<evidence type="ECO:0000313" key="8">
    <source>
        <dbReference type="Proteomes" id="UP001462640"/>
    </source>
</evidence>
<dbReference type="Proteomes" id="UP001462640">
    <property type="component" value="Unassembled WGS sequence"/>
</dbReference>
<dbReference type="PRINTS" id="PR00260">
    <property type="entry name" value="CHEMTRNSDUCR"/>
</dbReference>
<sequence>MQQAKASSVRGIFGTLFAAVFGISVLLLCSTLAMRRAAESVERATQARYDSYLLADELRQSSDDLTRLARTYVISADPKWEKQYFEVLDVRNGKLARPANYQGIYWDFRAADETPNKGSGASVPLQDLMKKAGFTEAEFAKLREAQQNSNDLVRTETIAMNLVKGLYEDGKGGFTKQGAPDLERARAMMHDLDYHRFKAKIMRPVDEFLQLLDQRTALAVAQASEQRSTWANASLVLALLLVATVAGLLWWGYRAILSQLGAEPARVRDIVERVASGDLSSPVGLQGASPHSLLAAVSRMQLALRDVVGAVRASSDSIVTGSAQIATGNADLSQRTEQQSSNLQQTAASMETLSDTVRSNADTARQATQLAGSASAVAERGGEVVSRVVSTMEEINGASRKIVDIIGVIDGIAFQTNILALNAAVEAARAGEQGRGFAVVASEVRSLAQRSAEAAREIKGLIHDSVGKVEAGSQLVNEAGSTMADIVSQVRRVTDLISEISTANNEQTTGIQQISSAVGQLDQVTQQNAALVEESAAAAESLSQQAQALIEAVRAFRLEPTA</sequence>
<evidence type="ECO:0000313" key="7">
    <source>
        <dbReference type="EMBL" id="MEO3713984.1"/>
    </source>
</evidence>
<dbReference type="Gene3D" id="1.10.287.950">
    <property type="entry name" value="Methyl-accepting chemotaxis protein"/>
    <property type="match status" value="1"/>
</dbReference>
<dbReference type="InterPro" id="IPR051310">
    <property type="entry name" value="MCP_chemotaxis"/>
</dbReference>
<keyword evidence="4" id="KW-0175">Coiled coil</keyword>
<dbReference type="Pfam" id="PF00015">
    <property type="entry name" value="MCPsignal"/>
    <property type="match status" value="1"/>
</dbReference>
<feature type="transmembrane region" description="Helical" evidence="5">
    <location>
        <begin position="235"/>
        <end position="253"/>
    </location>
</feature>
<evidence type="ECO:0000256" key="5">
    <source>
        <dbReference type="SAM" id="Phobius"/>
    </source>
</evidence>
<keyword evidence="8" id="KW-1185">Reference proteome</keyword>
<feature type="domain" description="Methyl-accepting transducer" evidence="6">
    <location>
        <begin position="314"/>
        <end position="543"/>
    </location>
</feature>
<keyword evidence="1" id="KW-0488">Methylation</keyword>
<protein>
    <submittedName>
        <fullName evidence="7">Methyl-accepting chemotaxis protein</fullName>
    </submittedName>
</protein>
<dbReference type="CDD" id="cd11386">
    <property type="entry name" value="MCP_signal"/>
    <property type="match status" value="1"/>
</dbReference>